<evidence type="ECO:0000313" key="4">
    <source>
        <dbReference type="Proteomes" id="UP001529510"/>
    </source>
</evidence>
<feature type="non-terminal residue" evidence="3">
    <location>
        <position position="1"/>
    </location>
</feature>
<keyword evidence="2" id="KW-0732">Signal</keyword>
<keyword evidence="4" id="KW-1185">Reference proteome</keyword>
<evidence type="ECO:0000256" key="2">
    <source>
        <dbReference type="SAM" id="SignalP"/>
    </source>
</evidence>
<evidence type="ECO:0000313" key="3">
    <source>
        <dbReference type="EMBL" id="KAL0152307.1"/>
    </source>
</evidence>
<organism evidence="3 4">
    <name type="scientific">Cirrhinus mrigala</name>
    <name type="common">Mrigala</name>
    <dbReference type="NCBI Taxonomy" id="683832"/>
    <lineage>
        <taxon>Eukaryota</taxon>
        <taxon>Metazoa</taxon>
        <taxon>Chordata</taxon>
        <taxon>Craniata</taxon>
        <taxon>Vertebrata</taxon>
        <taxon>Euteleostomi</taxon>
        <taxon>Actinopterygii</taxon>
        <taxon>Neopterygii</taxon>
        <taxon>Teleostei</taxon>
        <taxon>Ostariophysi</taxon>
        <taxon>Cypriniformes</taxon>
        <taxon>Cyprinidae</taxon>
        <taxon>Labeoninae</taxon>
        <taxon>Labeonini</taxon>
        <taxon>Cirrhinus</taxon>
    </lineage>
</organism>
<feature type="region of interest" description="Disordered" evidence="1">
    <location>
        <begin position="71"/>
        <end position="101"/>
    </location>
</feature>
<dbReference type="Proteomes" id="UP001529510">
    <property type="component" value="Unassembled WGS sequence"/>
</dbReference>
<name>A0ABD0MU41_CIRMR</name>
<accession>A0ABD0MU41</accession>
<proteinExistence type="predicted"/>
<reference evidence="3 4" key="1">
    <citation type="submission" date="2024-05" db="EMBL/GenBank/DDBJ databases">
        <title>Genome sequencing and assembly of Indian major carp, Cirrhinus mrigala (Hamilton, 1822).</title>
        <authorList>
            <person name="Mohindra V."/>
            <person name="Chowdhury L.M."/>
            <person name="Lal K."/>
            <person name="Jena J.K."/>
        </authorList>
    </citation>
    <scope>NUCLEOTIDE SEQUENCE [LARGE SCALE GENOMIC DNA]</scope>
    <source>
        <strain evidence="3">CM1030</strain>
        <tissue evidence="3">Blood</tissue>
    </source>
</reference>
<sequence>GVLLTLYHHPEHLLMLVLVVGRDVAAAVKVQARGQKAARPREICFMPNTPERKRPRQSDTWDKCDMNQVSSVEQEAELNQPPEISENAVNPDVDADNLPSNQEEYKNQLQNNANKKIRNSLNTVVKNQKRIIEDPGGASTF</sequence>
<gene>
    <name evidence="3" type="ORF">M9458_052030</name>
</gene>
<feature type="signal peptide" evidence="2">
    <location>
        <begin position="1"/>
        <end position="27"/>
    </location>
</feature>
<protein>
    <submittedName>
        <fullName evidence="3">Uncharacterized protein</fullName>
    </submittedName>
</protein>
<dbReference type="EMBL" id="JAMKFB020000189">
    <property type="protein sequence ID" value="KAL0152307.1"/>
    <property type="molecule type" value="Genomic_DNA"/>
</dbReference>
<dbReference type="AlphaFoldDB" id="A0ABD0MU41"/>
<evidence type="ECO:0000256" key="1">
    <source>
        <dbReference type="SAM" id="MobiDB-lite"/>
    </source>
</evidence>
<feature type="chain" id="PRO_5044850931" evidence="2">
    <location>
        <begin position="28"/>
        <end position="141"/>
    </location>
</feature>
<comment type="caution">
    <text evidence="3">The sequence shown here is derived from an EMBL/GenBank/DDBJ whole genome shotgun (WGS) entry which is preliminary data.</text>
</comment>